<feature type="signal peptide" evidence="2">
    <location>
        <begin position="1"/>
        <end position="17"/>
    </location>
</feature>
<feature type="compositionally biased region" description="Basic and acidic residues" evidence="1">
    <location>
        <begin position="52"/>
        <end position="92"/>
    </location>
</feature>
<evidence type="ECO:0000256" key="1">
    <source>
        <dbReference type="SAM" id="MobiDB-lite"/>
    </source>
</evidence>
<accession>A0A024GIH3</accession>
<protein>
    <recommendedName>
        <fullName evidence="5">RxLR effector protein</fullName>
    </recommendedName>
</protein>
<evidence type="ECO:0000313" key="4">
    <source>
        <dbReference type="Proteomes" id="UP000053237"/>
    </source>
</evidence>
<dbReference type="EMBL" id="CAIX01000123">
    <property type="protein sequence ID" value="CCI46322.1"/>
    <property type="molecule type" value="Genomic_DNA"/>
</dbReference>
<sequence length="139" mass="14036">MKMQLIVLSAIMAISSARNLQGKVLGDTVASADPKSSNAGSSNPPLGSSKLAKNDTEEEKGSDSHSVDKSKDHVHTPGDGHDHTPGDGHDHSPTTSNTDTKDGSSSSGHSGTPASSAALISVQLAFSVAMGASILSAFL</sequence>
<feature type="region of interest" description="Disordered" evidence="1">
    <location>
        <begin position="29"/>
        <end position="115"/>
    </location>
</feature>
<reference evidence="3 4" key="1">
    <citation type="submission" date="2012-05" db="EMBL/GenBank/DDBJ databases">
        <title>Recombination and specialization in a pathogen metapopulation.</title>
        <authorList>
            <person name="Gardiner A."/>
            <person name="Kemen E."/>
            <person name="Schultz-Larsen T."/>
            <person name="MacLean D."/>
            <person name="Van Oosterhout C."/>
            <person name="Jones J.D.G."/>
        </authorList>
    </citation>
    <scope>NUCLEOTIDE SEQUENCE [LARGE SCALE GENOMIC DNA]</scope>
    <source>
        <strain evidence="3 4">Ac Nc2</strain>
    </source>
</reference>
<comment type="caution">
    <text evidence="3">The sequence shown here is derived from an EMBL/GenBank/DDBJ whole genome shotgun (WGS) entry which is preliminary data.</text>
</comment>
<evidence type="ECO:0008006" key="5">
    <source>
        <dbReference type="Google" id="ProtNLM"/>
    </source>
</evidence>
<keyword evidence="2" id="KW-0732">Signal</keyword>
<feature type="compositionally biased region" description="Low complexity" evidence="1">
    <location>
        <begin position="94"/>
        <end position="115"/>
    </location>
</feature>
<organism evidence="3 4">
    <name type="scientific">Albugo candida</name>
    <dbReference type="NCBI Taxonomy" id="65357"/>
    <lineage>
        <taxon>Eukaryota</taxon>
        <taxon>Sar</taxon>
        <taxon>Stramenopiles</taxon>
        <taxon>Oomycota</taxon>
        <taxon>Peronosporomycetes</taxon>
        <taxon>Albuginales</taxon>
        <taxon>Albuginaceae</taxon>
        <taxon>Albugo</taxon>
    </lineage>
</organism>
<feature type="compositionally biased region" description="Polar residues" evidence="1">
    <location>
        <begin position="34"/>
        <end position="46"/>
    </location>
</feature>
<gene>
    <name evidence="3" type="ORF">BN9_072510</name>
</gene>
<dbReference type="AlphaFoldDB" id="A0A024GIH3"/>
<proteinExistence type="predicted"/>
<evidence type="ECO:0000313" key="3">
    <source>
        <dbReference type="EMBL" id="CCI46322.1"/>
    </source>
</evidence>
<keyword evidence="4" id="KW-1185">Reference proteome</keyword>
<evidence type="ECO:0000256" key="2">
    <source>
        <dbReference type="SAM" id="SignalP"/>
    </source>
</evidence>
<feature type="chain" id="PRO_5001529543" description="RxLR effector protein" evidence="2">
    <location>
        <begin position="18"/>
        <end position="139"/>
    </location>
</feature>
<name>A0A024GIH3_9STRA</name>
<dbReference type="InParanoid" id="A0A024GIH3"/>
<dbReference type="Proteomes" id="UP000053237">
    <property type="component" value="Unassembled WGS sequence"/>
</dbReference>